<dbReference type="AlphaFoldDB" id="A0A1Y1HX17"/>
<gene>
    <name evidence="9" type="ORF">KFL_001390030</name>
</gene>
<evidence type="ECO:0000256" key="4">
    <source>
        <dbReference type="ARBA" id="ARBA00022603"/>
    </source>
</evidence>
<dbReference type="FunFam" id="3.40.50.150:FF:000027">
    <property type="entry name" value="Protein-L-isoaspartate O-methyltransferase"/>
    <property type="match status" value="1"/>
</dbReference>
<evidence type="ECO:0000256" key="8">
    <source>
        <dbReference type="RuleBase" id="RU003802"/>
    </source>
</evidence>
<dbReference type="Pfam" id="PF01135">
    <property type="entry name" value="PCMT"/>
    <property type="match status" value="1"/>
</dbReference>
<evidence type="ECO:0000313" key="9">
    <source>
        <dbReference type="EMBL" id="GAQ83185.1"/>
    </source>
</evidence>
<comment type="catalytic activity">
    <reaction evidence="7 8">
        <text>[protein]-L-isoaspartate + S-adenosyl-L-methionine = [protein]-L-isoaspartate alpha-methyl ester + S-adenosyl-L-homocysteine</text>
        <dbReference type="Rhea" id="RHEA:12705"/>
        <dbReference type="Rhea" id="RHEA-COMP:12143"/>
        <dbReference type="Rhea" id="RHEA-COMP:12144"/>
        <dbReference type="ChEBI" id="CHEBI:57856"/>
        <dbReference type="ChEBI" id="CHEBI:59789"/>
        <dbReference type="ChEBI" id="CHEBI:90596"/>
        <dbReference type="ChEBI" id="CHEBI:90598"/>
        <dbReference type="EC" id="2.1.1.77"/>
    </reaction>
</comment>
<evidence type="ECO:0000256" key="5">
    <source>
        <dbReference type="ARBA" id="ARBA00022679"/>
    </source>
</evidence>
<dbReference type="GO" id="GO:0004719">
    <property type="term" value="F:protein-L-isoaspartate (D-aspartate) O-methyltransferase activity"/>
    <property type="evidence" value="ECO:0000318"/>
    <property type="project" value="GO_Central"/>
</dbReference>
<accession>A0A1Y1HX17</accession>
<dbReference type="PANTHER" id="PTHR11579:SF0">
    <property type="entry name" value="PROTEIN-L-ISOASPARTATE(D-ASPARTATE) O-METHYLTRANSFERASE"/>
    <property type="match status" value="1"/>
</dbReference>
<name>A0A1Y1HX17_KLENI</name>
<dbReference type="GO" id="GO:0030091">
    <property type="term" value="P:protein repair"/>
    <property type="evidence" value="ECO:0007669"/>
    <property type="project" value="UniProtKB-ARBA"/>
</dbReference>
<dbReference type="OMA" id="HMHASAC"/>
<dbReference type="EC" id="2.1.1.77" evidence="8"/>
<dbReference type="Proteomes" id="UP000054558">
    <property type="component" value="Unassembled WGS sequence"/>
</dbReference>
<evidence type="ECO:0000313" key="10">
    <source>
        <dbReference type="Proteomes" id="UP000054558"/>
    </source>
</evidence>
<evidence type="ECO:0000256" key="2">
    <source>
        <dbReference type="ARBA" id="ARBA00005369"/>
    </source>
</evidence>
<keyword evidence="10" id="KW-1185">Reference proteome</keyword>
<proteinExistence type="inferred from homology"/>
<dbReference type="PROSITE" id="PS01279">
    <property type="entry name" value="PCMT"/>
    <property type="match status" value="1"/>
</dbReference>
<dbReference type="PANTHER" id="PTHR11579">
    <property type="entry name" value="PROTEIN-L-ISOASPARTATE O-METHYLTRANSFERASE"/>
    <property type="match status" value="1"/>
</dbReference>
<evidence type="ECO:0000256" key="6">
    <source>
        <dbReference type="ARBA" id="ARBA00022691"/>
    </source>
</evidence>
<dbReference type="SUPFAM" id="SSF53335">
    <property type="entry name" value="S-adenosyl-L-methionine-dependent methyltransferases"/>
    <property type="match status" value="1"/>
</dbReference>
<dbReference type="CDD" id="cd02440">
    <property type="entry name" value="AdoMet_MTases"/>
    <property type="match status" value="1"/>
</dbReference>
<comment type="similarity">
    <text evidence="2 8">Belongs to the methyltransferase superfamily. L-isoaspartyl/D-aspartyl protein methyltransferase family.</text>
</comment>
<reference evidence="9 10" key="1">
    <citation type="journal article" date="2014" name="Nat. Commun.">
        <title>Klebsormidium flaccidum genome reveals primary factors for plant terrestrial adaptation.</title>
        <authorList>
            <person name="Hori K."/>
            <person name="Maruyama F."/>
            <person name="Fujisawa T."/>
            <person name="Togashi T."/>
            <person name="Yamamoto N."/>
            <person name="Seo M."/>
            <person name="Sato S."/>
            <person name="Yamada T."/>
            <person name="Mori H."/>
            <person name="Tajima N."/>
            <person name="Moriyama T."/>
            <person name="Ikeuchi M."/>
            <person name="Watanabe M."/>
            <person name="Wada H."/>
            <person name="Kobayashi K."/>
            <person name="Saito M."/>
            <person name="Masuda T."/>
            <person name="Sasaki-Sekimoto Y."/>
            <person name="Mashiguchi K."/>
            <person name="Awai K."/>
            <person name="Shimojima M."/>
            <person name="Masuda S."/>
            <person name="Iwai M."/>
            <person name="Nobusawa T."/>
            <person name="Narise T."/>
            <person name="Kondo S."/>
            <person name="Saito H."/>
            <person name="Sato R."/>
            <person name="Murakawa M."/>
            <person name="Ihara Y."/>
            <person name="Oshima-Yamada Y."/>
            <person name="Ohtaka K."/>
            <person name="Satoh M."/>
            <person name="Sonobe K."/>
            <person name="Ishii M."/>
            <person name="Ohtani R."/>
            <person name="Kanamori-Sato M."/>
            <person name="Honoki R."/>
            <person name="Miyazaki D."/>
            <person name="Mochizuki H."/>
            <person name="Umetsu J."/>
            <person name="Higashi K."/>
            <person name="Shibata D."/>
            <person name="Kamiya Y."/>
            <person name="Sato N."/>
            <person name="Nakamura Y."/>
            <person name="Tabata S."/>
            <person name="Ida S."/>
            <person name="Kurokawa K."/>
            <person name="Ohta H."/>
        </authorList>
    </citation>
    <scope>NUCLEOTIDE SEQUENCE [LARGE SCALE GENOMIC DNA]</scope>
    <source>
        <strain evidence="9 10">NIES-2285</strain>
    </source>
</reference>
<dbReference type="GO" id="GO:0005737">
    <property type="term" value="C:cytoplasm"/>
    <property type="evidence" value="ECO:0000318"/>
    <property type="project" value="GO_Central"/>
</dbReference>
<dbReference type="Gene3D" id="3.40.50.150">
    <property type="entry name" value="Vaccinia Virus protein VP39"/>
    <property type="match status" value="1"/>
</dbReference>
<organism evidence="9 10">
    <name type="scientific">Klebsormidium nitens</name>
    <name type="common">Green alga</name>
    <name type="synonym">Ulothrix nitens</name>
    <dbReference type="NCBI Taxonomy" id="105231"/>
    <lineage>
        <taxon>Eukaryota</taxon>
        <taxon>Viridiplantae</taxon>
        <taxon>Streptophyta</taxon>
        <taxon>Klebsormidiophyceae</taxon>
        <taxon>Klebsormidiales</taxon>
        <taxon>Klebsormidiaceae</taxon>
        <taxon>Klebsormidium</taxon>
    </lineage>
</organism>
<keyword evidence="3" id="KW-0963">Cytoplasm</keyword>
<dbReference type="InterPro" id="IPR029063">
    <property type="entry name" value="SAM-dependent_MTases_sf"/>
</dbReference>
<dbReference type="NCBIfam" id="TIGR00080">
    <property type="entry name" value="pimt"/>
    <property type="match status" value="1"/>
</dbReference>
<evidence type="ECO:0000256" key="3">
    <source>
        <dbReference type="ARBA" id="ARBA00022490"/>
    </source>
</evidence>
<keyword evidence="4 8" id="KW-0489">Methyltransferase</keyword>
<evidence type="ECO:0000256" key="1">
    <source>
        <dbReference type="ARBA" id="ARBA00004496"/>
    </source>
</evidence>
<sequence length="233" mass="25438">MSWLSRGTSNTDLIRQMQAFGAIKSERVANVMREVDRGLFVPPSEDAYQDAPQPIGFNATISAPHMHAHCLELLENHLKPGARALDVGSGTGYLTACMGLMVKDEGGKVVGVEHIKELTEKSKQNVHNSAAGPLLEQGVIELHTGDGRKGWPPHALYDAIHVGAAAEDTPKELLNQLKPGGRLVCPVGNVLEQYLMVYDKADDGSVREHTSSGVRYVPLTNEQDQRRPRGIFR</sequence>
<dbReference type="EMBL" id="DF237088">
    <property type="protein sequence ID" value="GAQ83185.1"/>
    <property type="molecule type" value="Genomic_DNA"/>
</dbReference>
<keyword evidence="5 8" id="KW-0808">Transferase</keyword>
<protein>
    <recommendedName>
        <fullName evidence="8">Protein-L-isoaspartate O-methyltransferase</fullName>
        <ecNumber evidence="8">2.1.1.77</ecNumber>
    </recommendedName>
</protein>
<keyword evidence="6 8" id="KW-0949">S-adenosyl-L-methionine</keyword>
<dbReference type="STRING" id="105231.A0A1Y1HX17"/>
<dbReference type="InterPro" id="IPR000682">
    <property type="entry name" value="PCMT"/>
</dbReference>
<comment type="subcellular location">
    <subcellularLocation>
        <location evidence="1">Cytoplasm</location>
    </subcellularLocation>
</comment>
<dbReference type="OrthoDB" id="73890at2759"/>
<evidence type="ECO:0000256" key="7">
    <source>
        <dbReference type="ARBA" id="ARBA00029295"/>
    </source>
</evidence>
<dbReference type="GO" id="GO:0032259">
    <property type="term" value="P:methylation"/>
    <property type="evidence" value="ECO:0007669"/>
    <property type="project" value="UniProtKB-KW"/>
</dbReference>